<evidence type="ECO:0008006" key="4">
    <source>
        <dbReference type="Google" id="ProtNLM"/>
    </source>
</evidence>
<evidence type="ECO:0000313" key="2">
    <source>
        <dbReference type="EMBL" id="KUI20645.1"/>
    </source>
</evidence>
<dbReference type="InterPro" id="IPR026898">
    <property type="entry name" value="PrsW"/>
</dbReference>
<evidence type="ECO:0000313" key="3">
    <source>
        <dbReference type="Proteomes" id="UP000053707"/>
    </source>
</evidence>
<feature type="transmembrane region" description="Helical" evidence="1">
    <location>
        <begin position="83"/>
        <end position="101"/>
    </location>
</feature>
<organism evidence="2 3">
    <name type="scientific">Mycobacterium lehmannii</name>
    <dbReference type="NCBI Taxonomy" id="2048550"/>
    <lineage>
        <taxon>Bacteria</taxon>
        <taxon>Bacillati</taxon>
        <taxon>Actinomycetota</taxon>
        <taxon>Actinomycetes</taxon>
        <taxon>Mycobacteriales</taxon>
        <taxon>Mycobacteriaceae</taxon>
        <taxon>Mycobacterium</taxon>
    </lineage>
</organism>
<dbReference type="EMBL" id="LQIR01000002">
    <property type="protein sequence ID" value="KUI20645.1"/>
    <property type="molecule type" value="Genomic_DNA"/>
</dbReference>
<keyword evidence="1" id="KW-0472">Membrane</keyword>
<sequence length="367" mass="39739">MTGDTVQATRPVVYRPESAVFWVFVVALIAGTLLLLDDSWSVIRATLDAHLDLAWLWLLFIVFMVWLIFRFDPFRSGRRHPQALVAGFALGGTTAVAMAMIGNDALGQLWSLVLPPETLTAWQASITAPIIEEASKALCAAVVLVLCGHVLQRISHALMLGMFVGFGFDLMEDLSYAANSALQDLDSDVVGAGGNLLVRFFTAVPAHWTYTALTSVGVLMLLPTFRSASHWPTGRRLATACGLLLSGPLLHFIWNAPGPVAAMPLKILGGLVFFLIVAALLLRDERRWVVARIQAGRASGEFSGIRDDLLDSLPTRRRRRALKKAAKKAGGRAAAKAVKAQQRAALDRIQASWTAEPTSAEPVAQHG</sequence>
<dbReference type="AlphaFoldDB" id="A0A117JLY0"/>
<name>A0A117JLY0_9MYCO</name>
<dbReference type="RefSeq" id="WP_064394234.1">
    <property type="nucleotide sequence ID" value="NZ_LQIR01000002.1"/>
</dbReference>
<accession>A0A117JLY0</accession>
<keyword evidence="1" id="KW-0812">Transmembrane</keyword>
<dbReference type="PANTHER" id="PTHR36844">
    <property type="entry name" value="PROTEASE PRSW"/>
    <property type="match status" value="1"/>
</dbReference>
<feature type="transmembrane region" description="Helical" evidence="1">
    <location>
        <begin position="54"/>
        <end position="71"/>
    </location>
</feature>
<protein>
    <recommendedName>
        <fullName evidence="4">Peptidase</fullName>
    </recommendedName>
</protein>
<keyword evidence="3" id="KW-1185">Reference proteome</keyword>
<dbReference type="Proteomes" id="UP000053707">
    <property type="component" value="Unassembled WGS sequence"/>
</dbReference>
<feature type="transmembrane region" description="Helical" evidence="1">
    <location>
        <begin position="237"/>
        <end position="254"/>
    </location>
</feature>
<proteinExistence type="predicted"/>
<dbReference type="Pfam" id="PF13367">
    <property type="entry name" value="PrsW-protease"/>
    <property type="match status" value="1"/>
</dbReference>
<feature type="transmembrane region" description="Helical" evidence="1">
    <location>
        <begin position="207"/>
        <end position="225"/>
    </location>
</feature>
<feature type="transmembrane region" description="Helical" evidence="1">
    <location>
        <begin position="260"/>
        <end position="282"/>
    </location>
</feature>
<feature type="transmembrane region" description="Helical" evidence="1">
    <location>
        <begin position="12"/>
        <end position="34"/>
    </location>
</feature>
<reference evidence="2 3" key="1">
    <citation type="submission" date="2016-01" db="EMBL/GenBank/DDBJ databases">
        <authorList>
            <consortium name="TB Trials Study Group"/>
            <person name="Sutton G."/>
            <person name="Brinkac L."/>
            <person name="Sanka R."/>
            <person name="Adams M."/>
            <person name="Lau E.L."/>
            <person name="Macaden R."/>
            <person name="Grewal H.M.S."/>
        </authorList>
    </citation>
    <scope>NUCLEOTIDE SEQUENCE [LARGE SCALE GENOMIC DNA]</scope>
    <source>
        <strain evidence="2 3">IS-1744</strain>
    </source>
</reference>
<dbReference type="GO" id="GO:0008233">
    <property type="term" value="F:peptidase activity"/>
    <property type="evidence" value="ECO:0007669"/>
    <property type="project" value="InterPro"/>
</dbReference>
<comment type="caution">
    <text evidence="2">The sequence shown here is derived from an EMBL/GenBank/DDBJ whole genome shotgun (WGS) entry which is preliminary data.</text>
</comment>
<gene>
    <name evidence="2" type="ORF">AU192_13500</name>
</gene>
<keyword evidence="1" id="KW-1133">Transmembrane helix</keyword>
<dbReference type="PANTHER" id="PTHR36844:SF1">
    <property type="entry name" value="PROTEASE PRSW"/>
    <property type="match status" value="1"/>
</dbReference>
<evidence type="ECO:0000256" key="1">
    <source>
        <dbReference type="SAM" id="Phobius"/>
    </source>
</evidence>